<comment type="caution">
    <text evidence="1">The sequence shown here is derived from an EMBL/GenBank/DDBJ whole genome shotgun (WGS) entry which is preliminary data.</text>
</comment>
<gene>
    <name evidence="1" type="ORF">D9613_010392</name>
</gene>
<accession>A0A8H4QFD4</accession>
<proteinExistence type="predicted"/>
<name>A0A8H4QFD4_9AGAR</name>
<sequence>MEVAERSQMIVLADEGKAQFPSMHHARESCPRSSHDASDILLNHSTHCSKPVVLRTSLQAALEFWAKHDFPKDAQSRLKATMRHHAISTGGV</sequence>
<dbReference type="AlphaFoldDB" id="A0A8H4QFD4"/>
<organism evidence="1 2">
    <name type="scientific">Agrocybe pediades</name>
    <dbReference type="NCBI Taxonomy" id="84607"/>
    <lineage>
        <taxon>Eukaryota</taxon>
        <taxon>Fungi</taxon>
        <taxon>Dikarya</taxon>
        <taxon>Basidiomycota</taxon>
        <taxon>Agaricomycotina</taxon>
        <taxon>Agaricomycetes</taxon>
        <taxon>Agaricomycetidae</taxon>
        <taxon>Agaricales</taxon>
        <taxon>Agaricineae</taxon>
        <taxon>Strophariaceae</taxon>
        <taxon>Agrocybe</taxon>
    </lineage>
</organism>
<dbReference type="EMBL" id="JAACJL010000059">
    <property type="protein sequence ID" value="KAF4610115.1"/>
    <property type="molecule type" value="Genomic_DNA"/>
</dbReference>
<evidence type="ECO:0000313" key="2">
    <source>
        <dbReference type="Proteomes" id="UP000521872"/>
    </source>
</evidence>
<protein>
    <submittedName>
        <fullName evidence="1">Uncharacterized protein</fullName>
    </submittedName>
</protein>
<keyword evidence="2" id="KW-1185">Reference proteome</keyword>
<evidence type="ECO:0000313" key="1">
    <source>
        <dbReference type="EMBL" id="KAF4610115.1"/>
    </source>
</evidence>
<reference evidence="1 2" key="1">
    <citation type="submission" date="2019-12" db="EMBL/GenBank/DDBJ databases">
        <authorList>
            <person name="Floudas D."/>
            <person name="Bentzer J."/>
            <person name="Ahren D."/>
            <person name="Johansson T."/>
            <person name="Persson P."/>
            <person name="Tunlid A."/>
        </authorList>
    </citation>
    <scope>NUCLEOTIDE SEQUENCE [LARGE SCALE GENOMIC DNA]</scope>
    <source>
        <strain evidence="1 2">CBS 102.39</strain>
    </source>
</reference>
<dbReference type="Proteomes" id="UP000521872">
    <property type="component" value="Unassembled WGS sequence"/>
</dbReference>